<evidence type="ECO:0000256" key="7">
    <source>
        <dbReference type="ARBA" id="ARBA00022970"/>
    </source>
</evidence>
<keyword evidence="7" id="KW-0029">Amino-acid transport</keyword>
<dbReference type="GO" id="GO:0016887">
    <property type="term" value="F:ATP hydrolysis activity"/>
    <property type="evidence" value="ECO:0007669"/>
    <property type="project" value="InterPro"/>
</dbReference>
<dbReference type="InterPro" id="IPR003439">
    <property type="entry name" value="ABC_transporter-like_ATP-bd"/>
</dbReference>
<comment type="caution">
    <text evidence="10">The sequence shown here is derived from an EMBL/GenBank/DDBJ whole genome shotgun (WGS) entry which is preliminary data.</text>
</comment>
<comment type="subcellular location">
    <subcellularLocation>
        <location evidence="1">Cell inner membrane</location>
        <topology evidence="1">Peripheral membrane protein</topology>
    </subcellularLocation>
</comment>
<dbReference type="PROSITE" id="PS00211">
    <property type="entry name" value="ABC_TRANSPORTER_1"/>
    <property type="match status" value="1"/>
</dbReference>
<dbReference type="GO" id="GO:0005524">
    <property type="term" value="F:ATP binding"/>
    <property type="evidence" value="ECO:0007669"/>
    <property type="project" value="UniProtKB-KW"/>
</dbReference>
<dbReference type="SMART" id="SM00382">
    <property type="entry name" value="AAA"/>
    <property type="match status" value="1"/>
</dbReference>
<dbReference type="FunFam" id="3.40.50.300:FF:000020">
    <property type="entry name" value="Amino acid ABC transporter ATP-binding component"/>
    <property type="match status" value="1"/>
</dbReference>
<evidence type="ECO:0000256" key="2">
    <source>
        <dbReference type="ARBA" id="ARBA00005417"/>
    </source>
</evidence>
<dbReference type="InterPro" id="IPR030679">
    <property type="entry name" value="ABC_ATPase_HisP-typ"/>
</dbReference>
<dbReference type="PANTHER" id="PTHR43166">
    <property type="entry name" value="AMINO ACID IMPORT ATP-BINDING PROTEIN"/>
    <property type="match status" value="1"/>
</dbReference>
<sequence length="280" mass="30614">MQNESLSTAAKSAVFSPSSATPSVAVEFRQVSKSFGQHAVIRQVDLSIMTGEVVAVCGPSGSGKSTLIRLINRLETVSDGEILIDQQPTSALKGAALRQLRTHIGFVFQQFNLYAHLTAQDNVSLALIKVHGWKKKDARQKAQILLERVGLGDKVLHYPEQLSGGQQQRVAIARALVTDPSIILFDEPTSALDPEMIGEVLLVMQELAKSGITMIVVTHEMSFAREIADRVVFMDGGQILEQAEPEVFFTHPSHPRAQRFLQKVLFPLHPEKAGADELAS</sequence>
<gene>
    <name evidence="10" type="ORF">GW590_01720</name>
</gene>
<reference evidence="10 11" key="1">
    <citation type="submission" date="2020-01" db="EMBL/GenBank/DDBJ databases">
        <authorList>
            <person name="Lee S.D."/>
        </authorList>
    </citation>
    <scope>NUCLEOTIDE SEQUENCE [LARGE SCALE GENOMIC DNA]</scope>
    <source>
        <strain evidence="10 11">SAP-1</strain>
    </source>
</reference>
<dbReference type="RefSeq" id="WP_169401288.1">
    <property type="nucleotide sequence ID" value="NZ_JAADJU010000001.1"/>
</dbReference>
<evidence type="ECO:0000256" key="8">
    <source>
        <dbReference type="ARBA" id="ARBA00023136"/>
    </source>
</evidence>
<dbReference type="InterPro" id="IPR050086">
    <property type="entry name" value="MetN_ABC_transporter-like"/>
</dbReference>
<evidence type="ECO:0000256" key="5">
    <source>
        <dbReference type="ARBA" id="ARBA00022741"/>
    </source>
</evidence>
<comment type="similarity">
    <text evidence="2">Belongs to the ABC transporter superfamily.</text>
</comment>
<keyword evidence="5" id="KW-0547">Nucleotide-binding</keyword>
<keyword evidence="11" id="KW-1185">Reference proteome</keyword>
<dbReference type="SUPFAM" id="SSF52540">
    <property type="entry name" value="P-loop containing nucleoside triphosphate hydrolases"/>
    <property type="match status" value="1"/>
</dbReference>
<dbReference type="PROSITE" id="PS50893">
    <property type="entry name" value="ABC_TRANSPORTER_2"/>
    <property type="match status" value="1"/>
</dbReference>
<dbReference type="CDD" id="cd03262">
    <property type="entry name" value="ABC_HisP_GlnQ"/>
    <property type="match status" value="1"/>
</dbReference>
<organism evidence="10 11">
    <name type="scientific">Rouxiella aceris</name>
    <dbReference type="NCBI Taxonomy" id="2703884"/>
    <lineage>
        <taxon>Bacteria</taxon>
        <taxon>Pseudomonadati</taxon>
        <taxon>Pseudomonadota</taxon>
        <taxon>Gammaproteobacteria</taxon>
        <taxon>Enterobacterales</taxon>
        <taxon>Yersiniaceae</taxon>
        <taxon>Rouxiella</taxon>
    </lineage>
</organism>
<dbReference type="InterPro" id="IPR003593">
    <property type="entry name" value="AAA+_ATPase"/>
</dbReference>
<evidence type="ECO:0000256" key="6">
    <source>
        <dbReference type="ARBA" id="ARBA00022840"/>
    </source>
</evidence>
<evidence type="ECO:0000256" key="3">
    <source>
        <dbReference type="ARBA" id="ARBA00022448"/>
    </source>
</evidence>
<feature type="domain" description="ABC transporter" evidence="9">
    <location>
        <begin position="26"/>
        <end position="261"/>
    </location>
</feature>
<proteinExistence type="inferred from homology"/>
<dbReference type="InterPro" id="IPR027417">
    <property type="entry name" value="P-loop_NTPase"/>
</dbReference>
<keyword evidence="4" id="KW-1003">Cell membrane</keyword>
<dbReference type="Proteomes" id="UP000585363">
    <property type="component" value="Unassembled WGS sequence"/>
</dbReference>
<keyword evidence="8" id="KW-0472">Membrane</keyword>
<dbReference type="AlphaFoldDB" id="A0A848MEI5"/>
<protein>
    <submittedName>
        <fullName evidence="10">Amino acid ABC transporter ATP-binding protein</fullName>
    </submittedName>
</protein>
<keyword evidence="3" id="KW-0813">Transport</keyword>
<evidence type="ECO:0000259" key="9">
    <source>
        <dbReference type="PROSITE" id="PS50893"/>
    </source>
</evidence>
<dbReference type="PIRSF" id="PIRSF039085">
    <property type="entry name" value="ABC_ATPase_HisP"/>
    <property type="match status" value="1"/>
</dbReference>
<dbReference type="InterPro" id="IPR017871">
    <property type="entry name" value="ABC_transporter-like_CS"/>
</dbReference>
<dbReference type="EMBL" id="JAADJU010000001">
    <property type="protein sequence ID" value="NMP25601.1"/>
    <property type="molecule type" value="Genomic_DNA"/>
</dbReference>
<dbReference type="PANTHER" id="PTHR43166:SF9">
    <property type="entry name" value="GLUTAMATE_ASPARTATE IMPORT ATP-BINDING PROTEIN GLTL"/>
    <property type="match status" value="1"/>
</dbReference>
<name>A0A848MEI5_9GAMM</name>
<evidence type="ECO:0000256" key="4">
    <source>
        <dbReference type="ARBA" id="ARBA00022475"/>
    </source>
</evidence>
<dbReference type="Gene3D" id="3.40.50.300">
    <property type="entry name" value="P-loop containing nucleotide triphosphate hydrolases"/>
    <property type="match status" value="1"/>
</dbReference>
<evidence type="ECO:0000313" key="11">
    <source>
        <dbReference type="Proteomes" id="UP000585363"/>
    </source>
</evidence>
<dbReference type="GO" id="GO:0015424">
    <property type="term" value="F:ABC-type amino acid transporter activity"/>
    <property type="evidence" value="ECO:0007669"/>
    <property type="project" value="InterPro"/>
</dbReference>
<dbReference type="Pfam" id="PF00005">
    <property type="entry name" value="ABC_tran"/>
    <property type="match status" value="1"/>
</dbReference>
<dbReference type="GO" id="GO:0005886">
    <property type="term" value="C:plasma membrane"/>
    <property type="evidence" value="ECO:0007669"/>
    <property type="project" value="UniProtKB-SubCell"/>
</dbReference>
<evidence type="ECO:0000256" key="1">
    <source>
        <dbReference type="ARBA" id="ARBA00004417"/>
    </source>
</evidence>
<reference evidence="10 11" key="2">
    <citation type="submission" date="2020-06" db="EMBL/GenBank/DDBJ databases">
        <title>Polyphasic characterization of a Rahnella strain isolated from tree sap.</title>
        <authorList>
            <person name="Kim I.S."/>
        </authorList>
    </citation>
    <scope>NUCLEOTIDE SEQUENCE [LARGE SCALE GENOMIC DNA]</scope>
    <source>
        <strain evidence="10 11">SAP-1</strain>
    </source>
</reference>
<keyword evidence="6 10" id="KW-0067">ATP-binding</keyword>
<evidence type="ECO:0000313" key="10">
    <source>
        <dbReference type="EMBL" id="NMP25601.1"/>
    </source>
</evidence>
<accession>A0A848MEI5</accession>